<gene>
    <name evidence="3" type="ORF">NPA09_01670</name>
</gene>
<evidence type="ECO:0000256" key="1">
    <source>
        <dbReference type="ARBA" id="ARBA00022747"/>
    </source>
</evidence>
<evidence type="ECO:0008006" key="5">
    <source>
        <dbReference type="Google" id="ProtNLM"/>
    </source>
</evidence>
<reference evidence="3" key="1">
    <citation type="submission" date="2022-07" db="EMBL/GenBank/DDBJ databases">
        <title>Complete genome of Mycoplasma equigenitalium type strain T37.</title>
        <authorList>
            <person name="Spergser J."/>
        </authorList>
    </citation>
    <scope>NUCLEOTIDE SEQUENCE</scope>
    <source>
        <strain evidence="3">T37</strain>
    </source>
</reference>
<name>A0ABY5J1Z5_9BACT</name>
<dbReference type="SUPFAM" id="SSF116734">
    <property type="entry name" value="DNA methylase specificity domain"/>
    <property type="match status" value="1"/>
</dbReference>
<dbReference type="PANTHER" id="PTHR30408">
    <property type="entry name" value="TYPE-1 RESTRICTION ENZYME ECOKI SPECIFICITY PROTEIN"/>
    <property type="match status" value="1"/>
</dbReference>
<proteinExistence type="predicted"/>
<dbReference type="PANTHER" id="PTHR30408:SF12">
    <property type="entry name" value="TYPE I RESTRICTION ENZYME MJAVIII SPECIFICITY SUBUNIT"/>
    <property type="match status" value="1"/>
</dbReference>
<organism evidence="3 4">
    <name type="scientific">Mycoplasmopsis equigenitalium</name>
    <dbReference type="NCBI Taxonomy" id="114883"/>
    <lineage>
        <taxon>Bacteria</taxon>
        <taxon>Bacillati</taxon>
        <taxon>Mycoplasmatota</taxon>
        <taxon>Mycoplasmoidales</taxon>
        <taxon>Metamycoplasmataceae</taxon>
        <taxon>Mycoplasmopsis</taxon>
    </lineage>
</organism>
<accession>A0ABY5J1Z5</accession>
<keyword evidence="2" id="KW-0238">DNA-binding</keyword>
<dbReference type="EMBL" id="CP101808">
    <property type="protein sequence ID" value="UUD37261.1"/>
    <property type="molecule type" value="Genomic_DNA"/>
</dbReference>
<evidence type="ECO:0000313" key="3">
    <source>
        <dbReference type="EMBL" id="UUD37261.1"/>
    </source>
</evidence>
<keyword evidence="4" id="KW-1185">Reference proteome</keyword>
<dbReference type="InterPro" id="IPR044946">
    <property type="entry name" value="Restrct_endonuc_typeI_TRD_sf"/>
</dbReference>
<evidence type="ECO:0000256" key="2">
    <source>
        <dbReference type="ARBA" id="ARBA00023125"/>
    </source>
</evidence>
<sequence length="187" mass="22027">MPLSEFVYRVTRKNKTNNSLLPLTLSAQYGIINQKTFFNKTVASKDLSNYYLLLKGDFAYNKSYSKDYPWGTIKRLNKFDIGVVSNLYICFNPYNANSDFLEHYFETNKWHKEISNIAVEGARNHGLLNIFTNDFLLTKHFIPSSKEQRKIAIFLNLIDSRIETQNKIIDNLISQKKYIYDRIFHNM</sequence>
<dbReference type="Gene3D" id="3.90.220.20">
    <property type="entry name" value="DNA methylase specificity domains"/>
    <property type="match status" value="1"/>
</dbReference>
<keyword evidence="1" id="KW-0680">Restriction system</keyword>
<protein>
    <recommendedName>
        <fullName evidence="5">Type I restriction modification DNA specificity domain-containing protein</fullName>
    </recommendedName>
</protein>
<dbReference type="InterPro" id="IPR052021">
    <property type="entry name" value="Type-I_RS_S_subunit"/>
</dbReference>
<dbReference type="Proteomes" id="UP001059576">
    <property type="component" value="Chromosome"/>
</dbReference>
<evidence type="ECO:0000313" key="4">
    <source>
        <dbReference type="Proteomes" id="UP001059576"/>
    </source>
</evidence>
<dbReference type="RefSeq" id="WP_256541855.1">
    <property type="nucleotide sequence ID" value="NZ_CP101808.1"/>
</dbReference>